<evidence type="ECO:0000313" key="4">
    <source>
        <dbReference type="EMBL" id="KAK3929621.1"/>
    </source>
</evidence>
<keyword evidence="1" id="KW-0863">Zinc-finger</keyword>
<dbReference type="EMBL" id="JAHWGI010001401">
    <property type="protein sequence ID" value="KAK3929621.1"/>
    <property type="molecule type" value="Genomic_DNA"/>
</dbReference>
<keyword evidence="5" id="KW-1185">Reference proteome</keyword>
<dbReference type="GO" id="GO:0008270">
    <property type="term" value="F:zinc ion binding"/>
    <property type="evidence" value="ECO:0007669"/>
    <property type="project" value="UniProtKB-KW"/>
</dbReference>
<feature type="region of interest" description="Disordered" evidence="2">
    <location>
        <begin position="488"/>
        <end position="558"/>
    </location>
</feature>
<protein>
    <submittedName>
        <fullName evidence="4">Zinc finger protein 76</fullName>
    </submittedName>
</protein>
<reference evidence="4" key="1">
    <citation type="submission" date="2021-07" db="EMBL/GenBank/DDBJ databases">
        <authorList>
            <person name="Catto M.A."/>
            <person name="Jacobson A."/>
            <person name="Kennedy G."/>
            <person name="Labadie P."/>
            <person name="Hunt B.G."/>
            <person name="Srinivasan R."/>
        </authorList>
    </citation>
    <scope>NUCLEOTIDE SEQUENCE</scope>
    <source>
        <strain evidence="4">PL_HMW_Pooled</strain>
        <tissue evidence="4">Head</tissue>
    </source>
</reference>
<proteinExistence type="predicted"/>
<dbReference type="PANTHER" id="PTHR31912:SF35">
    <property type="entry name" value="C2H2-TYPE DOMAIN-CONTAINING PROTEIN"/>
    <property type="match status" value="1"/>
</dbReference>
<accession>A0AAE1HYM9</accession>
<dbReference type="PANTHER" id="PTHR31912">
    <property type="entry name" value="IP13529P"/>
    <property type="match status" value="1"/>
</dbReference>
<reference evidence="4" key="2">
    <citation type="journal article" date="2023" name="BMC Genomics">
        <title>Pest status, molecular evolution, and epigenetic factors derived from the genome assembly of Frankliniella fusca, a thysanopteran phytovirus vector.</title>
        <authorList>
            <person name="Catto M.A."/>
            <person name="Labadie P.E."/>
            <person name="Jacobson A.L."/>
            <person name="Kennedy G.G."/>
            <person name="Srinivasan R."/>
            <person name="Hunt B.G."/>
        </authorList>
    </citation>
    <scope>NUCLEOTIDE SEQUENCE</scope>
    <source>
        <strain evidence="4">PL_HMW_Pooled</strain>
    </source>
</reference>
<dbReference type="AlphaFoldDB" id="A0AAE1HYM9"/>
<keyword evidence="1" id="KW-0479">Metal-binding</keyword>
<evidence type="ECO:0000313" key="5">
    <source>
        <dbReference type="Proteomes" id="UP001219518"/>
    </source>
</evidence>
<gene>
    <name evidence="4" type="ORF">KUF71_003628</name>
</gene>
<evidence type="ECO:0000259" key="3">
    <source>
        <dbReference type="PROSITE" id="PS50157"/>
    </source>
</evidence>
<evidence type="ECO:0000256" key="1">
    <source>
        <dbReference type="PROSITE-ProRule" id="PRU00042"/>
    </source>
</evidence>
<dbReference type="Proteomes" id="UP001219518">
    <property type="component" value="Unassembled WGS sequence"/>
</dbReference>
<keyword evidence="1" id="KW-0862">Zinc</keyword>
<feature type="domain" description="C2H2-type" evidence="3">
    <location>
        <begin position="76"/>
        <end position="105"/>
    </location>
</feature>
<sequence>MTVTSSLSSSGDARAGVVREQAIDLDRRIQCGFERCTDSFPNEIGFRVHLIRKHDFQAKQGSAHPQQTAVNQNASYKCSIESCSEKFYATNLLLKHLKAHINSGQTVGCPFRPCDKKYSVLSSFTGHLSRNHRSESVGEPEVPLQNFSTVGHDEFEFEDLSDPSTPNEDSTVPENFADLYLNNLAQFFLKLETKFMVPASTVQYIVSEMTNIDQLGTDIVLKEIRDNLINLGLDNEKVNKIVSQLSNPYPQASSKLAADYLRKKFFHKLPGYVPAKEIILDVGDSGKKRVFHYIPVDSSLKAFLSDKSIASVLLDDLQTKAKLVFQDFYNGSVFQKNQFFKENPDALVIILYQDEFEVVCPIGSAKNKYKILAVYYSLGNLPPHLHSNPKNIQLVALCRKKYFNPDKVFGIIVNDLIKLEKEGVEVSLNVFKKVGVAFIAGDNLGSHSLGGFLENFSRSTYFCRYCLIQRKDFNNIFNQTVNVRDDWEENSEEMENEVADTGDSSDEGEVSLGSESEDNSSGDSETESEDSSDEESVESSLVYLQKSHPKRTEESYNNAVRKLQSGSKKSYEGIKCDPLFNKLEAFHVCSPGLGPCLGHDLNEGVVAHDLALFTKYFVKTKKWFTYSNLKTRIETFQYSSMDLRDKPVAPCEDAKRVVGGAWQVWTLLRLYPLIIGDKIKDVADPAWRAILKLIEIMEMVTAPSIHFTYVAHLQLVIDEYLSLRVSSLPDQKLRPKHHYLTHYPKLITELGNLMKCWTLRFESKHSFFKKIMRVLKNFKNVTYSLAEKHQLYQTLLRQTEDYKNFLPSEKNILNIDLFSFDVQTAIYKENLIGDIYECSSFTYKGNTYKKGNVVVINQEAYNINVSMGRIVLLLVDDNGPYLAVEVRSTEYVASMRYFELKECLKYQCISPDKLLSAEPLHVYTQNSRLCVKLKYGLVSEEMHSS</sequence>
<comment type="caution">
    <text evidence="4">The sequence shown here is derived from an EMBL/GenBank/DDBJ whole genome shotgun (WGS) entry which is preliminary data.</text>
</comment>
<name>A0AAE1HYM9_9NEOP</name>
<dbReference type="PROSITE" id="PS50157">
    <property type="entry name" value="ZINC_FINGER_C2H2_2"/>
    <property type="match status" value="1"/>
</dbReference>
<dbReference type="SMART" id="SM00355">
    <property type="entry name" value="ZnF_C2H2"/>
    <property type="match status" value="3"/>
</dbReference>
<evidence type="ECO:0000256" key="2">
    <source>
        <dbReference type="SAM" id="MobiDB-lite"/>
    </source>
</evidence>
<feature type="compositionally biased region" description="Acidic residues" evidence="2">
    <location>
        <begin position="488"/>
        <end position="537"/>
    </location>
</feature>
<dbReference type="InterPro" id="IPR013087">
    <property type="entry name" value="Znf_C2H2_type"/>
</dbReference>
<dbReference type="PROSITE" id="PS00028">
    <property type="entry name" value="ZINC_FINGER_C2H2_1"/>
    <property type="match status" value="2"/>
</dbReference>
<organism evidence="4 5">
    <name type="scientific">Frankliniella fusca</name>
    <dbReference type="NCBI Taxonomy" id="407009"/>
    <lineage>
        <taxon>Eukaryota</taxon>
        <taxon>Metazoa</taxon>
        <taxon>Ecdysozoa</taxon>
        <taxon>Arthropoda</taxon>
        <taxon>Hexapoda</taxon>
        <taxon>Insecta</taxon>
        <taxon>Pterygota</taxon>
        <taxon>Neoptera</taxon>
        <taxon>Paraneoptera</taxon>
        <taxon>Thysanoptera</taxon>
        <taxon>Terebrantia</taxon>
        <taxon>Thripoidea</taxon>
        <taxon>Thripidae</taxon>
        <taxon>Frankliniella</taxon>
    </lineage>
</organism>